<keyword evidence="3" id="KW-1185">Reference proteome</keyword>
<sequence length="188" mass="22144">MKEALDHFLQQLGATSEQAHHISEQAKLLELPTRHILLNQGEYSEHCFFLLDGICHACYLTEDGNQFSKEFYWDQDVLLGFESLITHQASPFLLETLSACQLLSLPIQLLQEWREQNNPLYIKLVERQLIYKEQKERFMLMHTPEERFKLFSENFPALLERITDYQLASYLGISPISLSRIKKRINEK</sequence>
<feature type="domain" description="Cyclic nucleotide-binding" evidence="1">
    <location>
        <begin position="30"/>
        <end position="116"/>
    </location>
</feature>
<dbReference type="InterPro" id="IPR000595">
    <property type="entry name" value="cNMP-bd_dom"/>
</dbReference>
<dbReference type="Gene3D" id="2.60.120.10">
    <property type="entry name" value="Jelly Rolls"/>
    <property type="match status" value="1"/>
</dbReference>
<evidence type="ECO:0000313" key="3">
    <source>
        <dbReference type="Proteomes" id="UP000240987"/>
    </source>
</evidence>
<evidence type="ECO:0000313" key="2">
    <source>
        <dbReference type="EMBL" id="PSU44999.1"/>
    </source>
</evidence>
<dbReference type="InterPro" id="IPR014710">
    <property type="entry name" value="RmlC-like_jellyroll"/>
</dbReference>
<protein>
    <submittedName>
        <fullName evidence="2">Crp/Fnr family transcriptional regulator</fullName>
    </submittedName>
</protein>
<proteinExistence type="predicted"/>
<dbReference type="AlphaFoldDB" id="A0A2T3J886"/>
<comment type="caution">
    <text evidence="2">The sequence shown here is derived from an EMBL/GenBank/DDBJ whole genome shotgun (WGS) entry which is preliminary data.</text>
</comment>
<reference evidence="2 3" key="1">
    <citation type="submission" date="2018-01" db="EMBL/GenBank/DDBJ databases">
        <title>Whole genome sequencing of Histamine producing bacteria.</title>
        <authorList>
            <person name="Butler K."/>
        </authorList>
    </citation>
    <scope>NUCLEOTIDE SEQUENCE [LARGE SCALE GENOMIC DNA]</scope>
    <source>
        <strain evidence="2 3">JCM 12947</strain>
    </source>
</reference>
<dbReference type="SUPFAM" id="SSF51206">
    <property type="entry name" value="cAMP-binding domain-like"/>
    <property type="match status" value="1"/>
</dbReference>
<accession>A0A2T3J886</accession>
<evidence type="ECO:0000259" key="1">
    <source>
        <dbReference type="Pfam" id="PF00027"/>
    </source>
</evidence>
<dbReference type="Pfam" id="PF00027">
    <property type="entry name" value="cNMP_binding"/>
    <property type="match status" value="1"/>
</dbReference>
<dbReference type="InterPro" id="IPR018490">
    <property type="entry name" value="cNMP-bd_dom_sf"/>
</dbReference>
<dbReference type="RefSeq" id="WP_011219861.1">
    <property type="nucleotide sequence ID" value="NZ_PYMJ01000038.1"/>
</dbReference>
<gene>
    <name evidence="2" type="ORF">C9J12_24885</name>
</gene>
<dbReference type="EMBL" id="PYMJ01000038">
    <property type="protein sequence ID" value="PSU44999.1"/>
    <property type="molecule type" value="Genomic_DNA"/>
</dbReference>
<dbReference type="CDD" id="cd00038">
    <property type="entry name" value="CAP_ED"/>
    <property type="match status" value="1"/>
</dbReference>
<name>A0A2T3J886_9GAMM</name>
<dbReference type="Proteomes" id="UP000240987">
    <property type="component" value="Unassembled WGS sequence"/>
</dbReference>
<organism evidence="2 3">
    <name type="scientific">Photobacterium frigidiphilum</name>
    <dbReference type="NCBI Taxonomy" id="264736"/>
    <lineage>
        <taxon>Bacteria</taxon>
        <taxon>Pseudomonadati</taxon>
        <taxon>Pseudomonadota</taxon>
        <taxon>Gammaproteobacteria</taxon>
        <taxon>Vibrionales</taxon>
        <taxon>Vibrionaceae</taxon>
        <taxon>Photobacterium</taxon>
    </lineage>
</organism>
<dbReference type="OrthoDB" id="9798104at2"/>